<accession>A0ABT2QJX4</accession>
<evidence type="ECO:0000256" key="4">
    <source>
        <dbReference type="ARBA" id="ARBA00023136"/>
    </source>
</evidence>
<name>A0ABT2QJX4_9EURY</name>
<comment type="caution">
    <text evidence="7">The sequence shown here is derived from an EMBL/GenBank/DDBJ whole genome shotgun (WGS) entry which is preliminary data.</text>
</comment>
<evidence type="ECO:0000256" key="5">
    <source>
        <dbReference type="SAM" id="Phobius"/>
    </source>
</evidence>
<keyword evidence="3 5" id="KW-1133">Transmembrane helix</keyword>
<keyword evidence="8" id="KW-1185">Reference proteome</keyword>
<dbReference type="PANTHER" id="PTHR39535:SF2">
    <property type="entry name" value="HTTM DOMAIN-CONTAINING PROTEIN"/>
    <property type="match status" value="1"/>
</dbReference>
<evidence type="ECO:0000259" key="6">
    <source>
        <dbReference type="SMART" id="SM00752"/>
    </source>
</evidence>
<dbReference type="Proteomes" id="UP001320972">
    <property type="component" value="Unassembled WGS sequence"/>
</dbReference>
<proteinExistence type="predicted"/>
<feature type="domain" description="HTTM-like" evidence="6">
    <location>
        <begin position="11"/>
        <end position="300"/>
    </location>
</feature>
<evidence type="ECO:0000256" key="2">
    <source>
        <dbReference type="ARBA" id="ARBA00022692"/>
    </source>
</evidence>
<comment type="subcellular location">
    <subcellularLocation>
        <location evidence="1">Endomembrane system</location>
        <topology evidence="1">Multi-pass membrane protein</topology>
    </subcellularLocation>
</comment>
<dbReference type="PANTHER" id="PTHR39535">
    <property type="entry name" value="SPORULATION-DELAYING PROTEIN SDPB"/>
    <property type="match status" value="1"/>
</dbReference>
<feature type="transmembrane region" description="Helical" evidence="5">
    <location>
        <begin position="76"/>
        <end position="97"/>
    </location>
</feature>
<keyword evidence="4 5" id="KW-0472">Membrane</keyword>
<feature type="transmembrane region" description="Helical" evidence="5">
    <location>
        <begin position="235"/>
        <end position="255"/>
    </location>
</feature>
<feature type="transmembrane region" description="Helical" evidence="5">
    <location>
        <begin position="20"/>
        <end position="36"/>
    </location>
</feature>
<evidence type="ECO:0000256" key="3">
    <source>
        <dbReference type="ARBA" id="ARBA00022989"/>
    </source>
</evidence>
<protein>
    <submittedName>
        <fullName evidence="7">HTTM domain-containing protein</fullName>
    </submittedName>
</protein>
<evidence type="ECO:0000313" key="8">
    <source>
        <dbReference type="Proteomes" id="UP001320972"/>
    </source>
</evidence>
<organism evidence="7 8">
    <name type="scientific">Natronoglomus mannanivorans</name>
    <dbReference type="NCBI Taxonomy" id="2979990"/>
    <lineage>
        <taxon>Archaea</taxon>
        <taxon>Methanobacteriati</taxon>
        <taxon>Methanobacteriota</taxon>
        <taxon>Stenosarchaea group</taxon>
        <taxon>Halobacteria</taxon>
        <taxon>Halobacteriales</taxon>
        <taxon>Natrialbaceae</taxon>
        <taxon>Natronoglomus</taxon>
    </lineage>
</organism>
<evidence type="ECO:0000256" key="1">
    <source>
        <dbReference type="ARBA" id="ARBA00004127"/>
    </source>
</evidence>
<dbReference type="SMART" id="SM00752">
    <property type="entry name" value="HTTM"/>
    <property type="match status" value="1"/>
</dbReference>
<reference evidence="7 8" key="1">
    <citation type="submission" date="2022-09" db="EMBL/GenBank/DDBJ databases">
        <title>Enrichment on poylsaccharides allowed isolation of novel metabolic and taxonomic groups of Haloarchaea.</title>
        <authorList>
            <person name="Sorokin D.Y."/>
            <person name="Elcheninov A.G."/>
            <person name="Khizhniak T.V."/>
            <person name="Kolganova T.V."/>
            <person name="Kublanov I.V."/>
        </authorList>
    </citation>
    <scope>NUCLEOTIDE SEQUENCE [LARGE SCALE GENOMIC DNA]</scope>
    <source>
        <strain evidence="7 8">AArc-m2/3/4</strain>
    </source>
</reference>
<dbReference type="InterPro" id="IPR052964">
    <property type="entry name" value="Sporulation_signal_mat"/>
</dbReference>
<dbReference type="RefSeq" id="WP_338009006.1">
    <property type="nucleotide sequence ID" value="NZ_JAOPKB010000016.1"/>
</dbReference>
<keyword evidence="2 5" id="KW-0812">Transmembrane</keyword>
<dbReference type="EMBL" id="JAOPKB010000016">
    <property type="protein sequence ID" value="MCU4975219.1"/>
    <property type="molecule type" value="Genomic_DNA"/>
</dbReference>
<dbReference type="InterPro" id="IPR011020">
    <property type="entry name" value="HTTM-like"/>
</dbReference>
<sequence length="533" mass="59487">MKGFTYLDPRSVSIDTRSLAVFRIIAGLLIVADILLRSRNFSFFYTEDGVVPQSMAREMTVDNAFSVYYLTTDSTVIAALFVVQILIALQLIVGYKTRIATVLSFLLVVSLDHHNPLVLSYADTLFRLLLFWAIFLPLGERWSIDALHAHVDTATDTDTDTDTATDTDTDSRPRTQITSLASAAILVQMVYMYALNGYHKTESELWTGGEATVLIMGLDNTTFLFGEFMRNFPTLLTYGGLTWYYILVFSPLLLLLRGRARILFAGIFIAGHASFALTVRIGAFPYVPIAGLILFLQTQFWDDAAALLRSVPVDRTRLQSLRTELEQLGRRVPQVGFEGASHRELRSSVYSVALAVAIASVLVVPAISMVPVAGFVDDGPADRIDESAATIGVSQPSWGVFAPHPRTTDRYYVFPAEAEDGEQFDVYNDRELTYDRPYDELQKQFGTYRERFYMNSVRSGGPDDIVSATLAEHICTTWHEDRNVELTGLNMYYVNEDVTLETVDDPANRTSDVWSIYQHGCGDNEPGEIAPPA</sequence>
<gene>
    <name evidence="7" type="ORF">OB955_21185</name>
</gene>
<feature type="transmembrane region" description="Helical" evidence="5">
    <location>
        <begin position="262"/>
        <end position="283"/>
    </location>
</feature>
<feature type="transmembrane region" description="Helical" evidence="5">
    <location>
        <begin position="352"/>
        <end position="376"/>
    </location>
</feature>
<feature type="transmembrane region" description="Helical" evidence="5">
    <location>
        <begin position="177"/>
        <end position="195"/>
    </location>
</feature>
<evidence type="ECO:0000313" key="7">
    <source>
        <dbReference type="EMBL" id="MCU4975219.1"/>
    </source>
</evidence>